<dbReference type="InterPro" id="IPR001638">
    <property type="entry name" value="Solute-binding_3/MltF_N"/>
</dbReference>
<keyword evidence="5" id="KW-1185">Reference proteome</keyword>
<dbReference type="SMART" id="SM00062">
    <property type="entry name" value="PBPb"/>
    <property type="match status" value="1"/>
</dbReference>
<dbReference type="SUPFAM" id="SSF53850">
    <property type="entry name" value="Periplasmic binding protein-like II"/>
    <property type="match status" value="1"/>
</dbReference>
<evidence type="ECO:0000313" key="4">
    <source>
        <dbReference type="EMBL" id="ERL50504.1"/>
    </source>
</evidence>
<evidence type="ECO:0000313" key="5">
    <source>
        <dbReference type="Proteomes" id="UP000019113"/>
    </source>
</evidence>
<dbReference type="eggNOG" id="COG0834">
    <property type="taxonomic scope" value="Bacteria"/>
</dbReference>
<proteinExistence type="inferred from homology"/>
<keyword evidence="2" id="KW-0732">Signal</keyword>
<dbReference type="PATRIC" id="fig|1178482.3.peg.3607"/>
<sequence>MTGHLEQLRDALTRNGRLRVAINLGNPVLAQRSDKGELGGVSVALARTLAEQLQVTLAISEYDAAGKVVAAREEEDSWDLAFLARDPKRAESIAFTSPYVIIEGTYLVSQNSGFSGVQQLDAPGVSIAVGKGAAYDLFLSRTLKHASVVRAPTSADAVTWMVDQQLDAAAGVRQPLERYCRENPGYRVLEGRFTTIEQAMAVPREHADVLEALETFLREARESGLIHEALHQSGQSPSIAAPNPG</sequence>
<dbReference type="EMBL" id="AVBC01000039">
    <property type="protein sequence ID" value="ERL50504.1"/>
    <property type="molecule type" value="Genomic_DNA"/>
</dbReference>
<feature type="domain" description="Solute-binding protein family 3/N-terminal" evidence="3">
    <location>
        <begin position="17"/>
        <end position="237"/>
    </location>
</feature>
<evidence type="ECO:0000256" key="2">
    <source>
        <dbReference type="ARBA" id="ARBA00022729"/>
    </source>
</evidence>
<accession>W1N4S7</accession>
<protein>
    <recommendedName>
        <fullName evidence="3">Solute-binding protein family 3/N-terminal domain-containing protein</fullName>
    </recommendedName>
</protein>
<name>W1N4S7_9GAMM</name>
<dbReference type="AlphaFoldDB" id="W1N4S7"/>
<organism evidence="4 5">
    <name type="scientific">Halomonas huangheensis</name>
    <dbReference type="NCBI Taxonomy" id="1178482"/>
    <lineage>
        <taxon>Bacteria</taxon>
        <taxon>Pseudomonadati</taxon>
        <taxon>Pseudomonadota</taxon>
        <taxon>Gammaproteobacteria</taxon>
        <taxon>Oceanospirillales</taxon>
        <taxon>Halomonadaceae</taxon>
        <taxon>Halomonas</taxon>
    </lineage>
</organism>
<dbReference type="Proteomes" id="UP000019113">
    <property type="component" value="Unassembled WGS sequence"/>
</dbReference>
<comment type="similarity">
    <text evidence="1">Belongs to the bacterial solute-binding protein 3 family.</text>
</comment>
<gene>
    <name evidence="4" type="ORF">BJB45_05090</name>
</gene>
<dbReference type="PANTHER" id="PTHR35936:SF17">
    <property type="entry name" value="ARGININE-BINDING EXTRACELLULAR PROTEIN ARTP"/>
    <property type="match status" value="1"/>
</dbReference>
<evidence type="ECO:0000256" key="1">
    <source>
        <dbReference type="ARBA" id="ARBA00010333"/>
    </source>
</evidence>
<dbReference type="PANTHER" id="PTHR35936">
    <property type="entry name" value="MEMBRANE-BOUND LYTIC MUREIN TRANSGLYCOSYLASE F"/>
    <property type="match status" value="1"/>
</dbReference>
<dbReference type="Pfam" id="PF00497">
    <property type="entry name" value="SBP_bac_3"/>
    <property type="match status" value="1"/>
</dbReference>
<evidence type="ECO:0000259" key="3">
    <source>
        <dbReference type="SMART" id="SM00062"/>
    </source>
</evidence>
<dbReference type="RefSeq" id="WP_021820555.1">
    <property type="nucleotide sequence ID" value="NZ_AVBC01000039.1"/>
</dbReference>
<dbReference type="Gene3D" id="3.40.190.10">
    <property type="entry name" value="Periplasmic binding protein-like II"/>
    <property type="match status" value="2"/>
</dbReference>
<dbReference type="STRING" id="1178482.AR456_06490"/>
<comment type="caution">
    <text evidence="4">The sequence shown here is derived from an EMBL/GenBank/DDBJ whole genome shotgun (WGS) entry which is preliminary data.</text>
</comment>
<reference evidence="4 5" key="1">
    <citation type="submission" date="2013-08" db="EMBL/GenBank/DDBJ databases">
        <title>draft genome of Halomonas huanghegensis, strain BJGMM-B45T.</title>
        <authorList>
            <person name="Miao C."/>
            <person name="Wan Y."/>
            <person name="Jin W."/>
        </authorList>
    </citation>
    <scope>NUCLEOTIDE SEQUENCE [LARGE SCALE GENOMIC DNA]</scope>
    <source>
        <strain evidence="4 5">BJGMM-B45</strain>
    </source>
</reference>